<dbReference type="PROSITE" id="PS50888">
    <property type="entry name" value="BHLH"/>
    <property type="match status" value="1"/>
</dbReference>
<comment type="subcellular location">
    <subcellularLocation>
        <location evidence="1">Nucleus</location>
    </subcellularLocation>
</comment>
<keyword evidence="4" id="KW-0804">Transcription</keyword>
<evidence type="ECO:0000259" key="7">
    <source>
        <dbReference type="PROSITE" id="PS50888"/>
    </source>
</evidence>
<feature type="region of interest" description="Disordered" evidence="6">
    <location>
        <begin position="1"/>
        <end position="24"/>
    </location>
</feature>
<evidence type="ECO:0000256" key="3">
    <source>
        <dbReference type="ARBA" id="ARBA00023015"/>
    </source>
</evidence>
<dbReference type="AlphaFoldDB" id="A0A9N7YT71"/>
<dbReference type="GO" id="GO:0046983">
    <property type="term" value="F:protein dimerization activity"/>
    <property type="evidence" value="ECO:0007669"/>
    <property type="project" value="InterPro"/>
</dbReference>
<evidence type="ECO:0000313" key="8">
    <source>
        <dbReference type="EMBL" id="CAB1438937.1"/>
    </source>
</evidence>
<keyword evidence="3" id="KW-0805">Transcription regulation</keyword>
<evidence type="ECO:0000256" key="2">
    <source>
        <dbReference type="ARBA" id="ARBA00022491"/>
    </source>
</evidence>
<organism evidence="8 9">
    <name type="scientific">Pleuronectes platessa</name>
    <name type="common">European plaice</name>
    <dbReference type="NCBI Taxonomy" id="8262"/>
    <lineage>
        <taxon>Eukaryota</taxon>
        <taxon>Metazoa</taxon>
        <taxon>Chordata</taxon>
        <taxon>Craniata</taxon>
        <taxon>Vertebrata</taxon>
        <taxon>Euteleostomi</taxon>
        <taxon>Actinopterygii</taxon>
        <taxon>Neopterygii</taxon>
        <taxon>Teleostei</taxon>
        <taxon>Neoteleostei</taxon>
        <taxon>Acanthomorphata</taxon>
        <taxon>Carangaria</taxon>
        <taxon>Pleuronectiformes</taxon>
        <taxon>Pleuronectoidei</taxon>
        <taxon>Pleuronectidae</taxon>
        <taxon>Pleuronectes</taxon>
    </lineage>
</organism>
<dbReference type="Proteomes" id="UP001153269">
    <property type="component" value="Unassembled WGS sequence"/>
</dbReference>
<keyword evidence="5" id="KW-0539">Nucleus</keyword>
<dbReference type="Gene3D" id="4.10.280.10">
    <property type="entry name" value="Helix-loop-helix DNA-binding domain"/>
    <property type="match status" value="1"/>
</dbReference>
<reference evidence="8" key="1">
    <citation type="submission" date="2020-03" db="EMBL/GenBank/DDBJ databases">
        <authorList>
            <person name="Weist P."/>
        </authorList>
    </citation>
    <scope>NUCLEOTIDE SEQUENCE</scope>
</reference>
<dbReference type="GO" id="GO:0005634">
    <property type="term" value="C:nucleus"/>
    <property type="evidence" value="ECO:0007669"/>
    <property type="project" value="UniProtKB-SubCell"/>
</dbReference>
<dbReference type="EMBL" id="CADEAL010002223">
    <property type="protein sequence ID" value="CAB1438937.1"/>
    <property type="molecule type" value="Genomic_DNA"/>
</dbReference>
<keyword evidence="2" id="KW-0678">Repressor</keyword>
<feature type="domain" description="BHLH" evidence="7">
    <location>
        <begin position="13"/>
        <end position="70"/>
    </location>
</feature>
<feature type="compositionally biased region" description="Basic and acidic residues" evidence="6">
    <location>
        <begin position="11"/>
        <end position="24"/>
    </location>
</feature>
<evidence type="ECO:0000256" key="1">
    <source>
        <dbReference type="ARBA" id="ARBA00004123"/>
    </source>
</evidence>
<dbReference type="InterPro" id="IPR050370">
    <property type="entry name" value="HES_HEY"/>
</dbReference>
<comment type="caution">
    <text evidence="8">The sequence shown here is derived from an EMBL/GenBank/DDBJ whole genome shotgun (WGS) entry which is preliminary data.</text>
</comment>
<dbReference type="PANTHER" id="PTHR10985">
    <property type="entry name" value="BASIC HELIX-LOOP-HELIX TRANSCRIPTION FACTOR, HES-RELATED"/>
    <property type="match status" value="1"/>
</dbReference>
<feature type="region of interest" description="Disordered" evidence="6">
    <location>
        <begin position="176"/>
        <end position="232"/>
    </location>
</feature>
<dbReference type="InterPro" id="IPR011598">
    <property type="entry name" value="bHLH_dom"/>
</dbReference>
<name>A0A9N7YT71_PLEPL</name>
<feature type="compositionally biased region" description="Polar residues" evidence="6">
    <location>
        <begin position="214"/>
        <end position="232"/>
    </location>
</feature>
<gene>
    <name evidence="8" type="ORF">PLEPLA_LOCUS26795</name>
</gene>
<dbReference type="InterPro" id="IPR036638">
    <property type="entry name" value="HLH_DNA-bd_sf"/>
</dbReference>
<evidence type="ECO:0000256" key="5">
    <source>
        <dbReference type="ARBA" id="ARBA00023242"/>
    </source>
</evidence>
<proteinExistence type="predicted"/>
<keyword evidence="9" id="KW-1185">Reference proteome</keyword>
<evidence type="ECO:0000313" key="9">
    <source>
        <dbReference type="Proteomes" id="UP001153269"/>
    </source>
</evidence>
<dbReference type="Pfam" id="PF00010">
    <property type="entry name" value="HLH"/>
    <property type="match status" value="1"/>
</dbReference>
<dbReference type="SUPFAM" id="SSF47459">
    <property type="entry name" value="HLH, helix-loop-helix DNA-binding domain"/>
    <property type="match status" value="1"/>
</dbReference>
<evidence type="ECO:0000256" key="4">
    <source>
        <dbReference type="ARBA" id="ARBA00023163"/>
    </source>
</evidence>
<dbReference type="SMART" id="SM00353">
    <property type="entry name" value="HLH"/>
    <property type="match status" value="1"/>
</dbReference>
<accession>A0A9N7YT71</accession>
<sequence>MKMLLGTEETTTDRKFLKSQMEKRRRERMNCSLEHLRTMLLQEPPQLTAAQQKLEKAEILEHTVLLLRSSATGHIMGAGEGGGGGGGGGQRHSFQDGFSSCLQRAAQFLGPQGKGLRLGASLDARFAPRFASSDSDPTAVQLRTEARSCSSSLTQTKSLLRTLRQKSKLRLQTETFTKNSSVHPYQRPEQLGSPRVPQDSQTLSQLEVRESSRGGKQSLSLPVSQTVWRPWP</sequence>
<evidence type="ECO:0000256" key="6">
    <source>
        <dbReference type="SAM" id="MobiDB-lite"/>
    </source>
</evidence>
<protein>
    <recommendedName>
        <fullName evidence="7">BHLH domain-containing protein</fullName>
    </recommendedName>
</protein>